<keyword evidence="25 32" id="KW-0472">Membrane</keyword>
<dbReference type="Gene3D" id="1.10.287.210">
    <property type="match status" value="1"/>
</dbReference>
<keyword evidence="20 32" id="KW-0261">Viral envelope protein</keyword>
<proteinExistence type="inferred from homology"/>
<comment type="function">
    <text evidence="32">Envelope glycoprotein gp160: Oligomerizes in the host endoplasmic reticulum into predominantly trimers. In a second time, gp160 transits in the host Golgi, where glycosylation is completed. The precursor is then proteolytically cleaved in the trans-Golgi and thereby activated by cellular furin or furin-like proteases to produce gp120 and gp41.</text>
</comment>
<dbReference type="GO" id="GO:0019082">
    <property type="term" value="P:viral protein processing"/>
    <property type="evidence" value="ECO:0007669"/>
    <property type="project" value="UniProtKB-UniRule"/>
</dbReference>
<organism evidence="37">
    <name type="scientific">Human immunodeficiency virus type 1</name>
    <name type="common">HIV-1</name>
    <dbReference type="NCBI Taxonomy" id="11676"/>
    <lineage>
        <taxon>Viruses</taxon>
        <taxon>Riboviria</taxon>
        <taxon>Pararnavirae</taxon>
        <taxon>Artverviricota</taxon>
        <taxon>Revtraviricetes</taxon>
        <taxon>Ortervirales</taxon>
        <taxon>Retroviridae</taxon>
        <taxon>Orthoretrovirinae</taxon>
        <taxon>Lentivirus</taxon>
        <taxon>Lentivirus humimdef1</taxon>
    </lineage>
</organism>
<keyword evidence="31 32" id="KW-1160">Virus entry into host cell</keyword>
<name>U6BRF6_HV1</name>
<evidence type="ECO:0000256" key="29">
    <source>
        <dbReference type="ARBA" id="ARBA00023280"/>
    </source>
</evidence>
<keyword evidence="8 32" id="KW-1170">Fusion of virus membrane with host endosomal membrane</keyword>
<feature type="disulfide bond" evidence="32">
    <location>
        <begin position="53"/>
        <end position="73"/>
    </location>
</feature>
<dbReference type="GO" id="GO:0005198">
    <property type="term" value="F:structural molecule activity"/>
    <property type="evidence" value="ECO:0007669"/>
    <property type="project" value="UniProtKB-UniRule"/>
</dbReference>
<evidence type="ECO:0000256" key="19">
    <source>
        <dbReference type="ARBA" id="ARBA00022870"/>
    </source>
</evidence>
<feature type="region of interest" description="Disordered" evidence="34">
    <location>
        <begin position="709"/>
        <end position="731"/>
    </location>
</feature>
<feature type="transmembrane region" description="Helical" evidence="33">
    <location>
        <begin position="13"/>
        <end position="41"/>
    </location>
</feature>
<comment type="caution">
    <text evidence="32 33">Lacks conserved residue(s) required for the propagation of feature annotation.</text>
</comment>
<evidence type="ECO:0000256" key="10">
    <source>
        <dbReference type="ARBA" id="ARBA00022570"/>
    </source>
</evidence>
<keyword evidence="9 32" id="KW-1032">Host cell membrane</keyword>
<evidence type="ECO:0000256" key="23">
    <source>
        <dbReference type="ARBA" id="ARBA00023046"/>
    </source>
</evidence>
<comment type="PTM">
    <text evidence="32">Specific enzymatic cleavages in vivo yield mature proteins. Envelope glycoproteins are synthesized as a inactive precursor that is heavily N-glycosylated and processed likely by host cell furin in the Golgi to yield the mature SU and TM proteins. The cleavage site between SU and TM requires the minimal sequence [KR]-X-[KR]-R. About 2 of the 9 disulfide bonds of gp41 are reduced by P4HB/PDI, following binding to CD4 receptor.</text>
</comment>
<dbReference type="Gene3D" id="2.170.40.20">
    <property type="entry name" value="Human immunodeficiency virus 1, Gp160, envelope glycoprotein"/>
    <property type="match status" value="2"/>
</dbReference>
<dbReference type="Gene3D" id="1.20.5.490">
    <property type="entry name" value="Single helix bin"/>
    <property type="match status" value="1"/>
</dbReference>
<evidence type="ECO:0000256" key="18">
    <source>
        <dbReference type="ARBA" id="ARBA00022844"/>
    </source>
</evidence>
<evidence type="ECO:0000256" key="1">
    <source>
        <dbReference type="ARBA" id="ARBA00004402"/>
    </source>
</evidence>
<evidence type="ECO:0000256" key="17">
    <source>
        <dbReference type="ARBA" id="ARBA00022804"/>
    </source>
</evidence>
<dbReference type="InterPro" id="IPR000328">
    <property type="entry name" value="GP41-like"/>
</dbReference>
<evidence type="ECO:0000313" key="37">
    <source>
        <dbReference type="EMBL" id="AHA39579.1"/>
    </source>
</evidence>
<sequence length="830" mass="93448">MRAMGIWKSCQQWWIWGILGFWMLMICSVLGNMWVTVYYGVPVWREAKTTLFCASDAKAYETEMHNVWATHACVPTDPNPQEMVLENVTENFNMWKNEMVEQMHEDIISLWEESLKPCVQLTPLCVTLNCTDVTSNNTSKANVSEGQEMKNCSFNATTEVKDKKQTVRSLFYALDIVPINNDGNNNSYRLISCNTSAITQACPKVSWDPIPIHYCAPAGYAILKCNNKTFKGIGPCTNVSTVQCTHGIKPVVSTQLLLNGSLAEGEIIIRSENLTNNAKIIIVQLNKSVEIVCTRPNNNTRKSIRIGPGQVFYANNIIGDIRKAYCNISGGNWSETLQQVGEKLVELFPNKTIKFNSSSGGDLEITTHSFNCGGEFFYCNTSGLFNGTYSPNGTHSFNNGTNGTITLQCRIKQIINMWQKVGRAMYAPPIAGRITCKSNITGLLLTRDGGNNHTTEIFRPAGGDMRDNWRSELYKYKVVEIKPLGVAPTGAKRRVVEREKRAVGIGAVFLGFLGAAGSTMGAASITLTVQARQLLSGIVQQQSNLLRAIEAQQHMLQLTVWGIKQLQARVLAIERYLKDQQLLGIWGCSGKLICTTAVPWNSSWSNKSQGEIWDNMTWMQWDKEISNYTNTIYRLLEDSQNQQEKNERDLLALEKWDNLWNWFSITKWLWYIKIFIMIVGGLIGLRIIFAVLSLVNRVRQGYSPLSFQTLTPNQREPGRLGGIEEEGGEQDRDRSVRLVSGFLALFWDDIRSLCLFSYHRLRDFILIAVRAVELLGRSSLRGLQRGWETFKYLGSLVQYWGLELKKSAISLLNTIAIAVAEGTDRIIENL</sequence>
<feature type="domain" description="Human immunodeficiency virus 1 envelope glycoprotein Gp120" evidence="35">
    <location>
        <begin position="33"/>
        <end position="139"/>
    </location>
</feature>
<dbReference type="GO" id="GO:1903911">
    <property type="term" value="P:positive regulation of receptor clustering"/>
    <property type="evidence" value="ECO:0007669"/>
    <property type="project" value="UniProtKB-UniRule"/>
</dbReference>
<evidence type="ECO:0000256" key="32">
    <source>
        <dbReference type="HAMAP-Rule" id="MF_04083"/>
    </source>
</evidence>
<dbReference type="GO" id="GO:0019031">
    <property type="term" value="C:viral envelope"/>
    <property type="evidence" value="ECO:0007669"/>
    <property type="project" value="UniProtKB-KW"/>
</dbReference>
<dbReference type="InterPro" id="IPR037527">
    <property type="entry name" value="Gp160"/>
</dbReference>
<feature type="coiled-coil region" evidence="32">
    <location>
        <begin position="623"/>
        <end position="657"/>
    </location>
</feature>
<evidence type="ECO:0000256" key="33">
    <source>
        <dbReference type="RuleBase" id="RU363095"/>
    </source>
</evidence>
<dbReference type="FunFam" id="1.20.5.490:FF:000001">
    <property type="entry name" value="Envelope glycoprotein gp160"/>
    <property type="match status" value="1"/>
</dbReference>
<dbReference type="FunFam" id="2.170.40.20:FF:000004">
    <property type="entry name" value="Envelope glycoprotein gp160"/>
    <property type="match status" value="1"/>
</dbReference>
<feature type="chain" id="PRO_5023539460" description="Transmembrane protein gp41" evidence="32">
    <location>
        <begin position="502"/>
        <end position="830"/>
    </location>
</feature>
<keyword evidence="13 32" id="KW-0165">Cleavage on pair of basic residues</keyword>
<dbReference type="GO" id="GO:0039654">
    <property type="term" value="P:fusion of virus membrane with host endosome membrane"/>
    <property type="evidence" value="ECO:0007669"/>
    <property type="project" value="UniProtKB-UniRule"/>
</dbReference>
<evidence type="ECO:0000256" key="9">
    <source>
        <dbReference type="ARBA" id="ARBA00022511"/>
    </source>
</evidence>
<evidence type="ECO:0000256" key="25">
    <source>
        <dbReference type="ARBA" id="ARBA00023136"/>
    </source>
</evidence>
<dbReference type="GO" id="GO:0020002">
    <property type="term" value="C:host cell plasma membrane"/>
    <property type="evidence" value="ECO:0007669"/>
    <property type="project" value="UniProtKB-SubCell"/>
</dbReference>
<feature type="site" description="Cleavage; by host furin" evidence="32">
    <location>
        <begin position="501"/>
        <end position="502"/>
    </location>
</feature>
<keyword evidence="19 32" id="KW-1043">Host membrane</keyword>
<evidence type="ECO:0000256" key="13">
    <source>
        <dbReference type="ARBA" id="ARBA00022685"/>
    </source>
</evidence>
<comment type="similarity">
    <text evidence="32">Belongs to the HIV-1 env protein family.</text>
</comment>
<comment type="function">
    <text evidence="32">Surface protein gp120: Attaches the virus to the host lymphoid cell by binding to the primary receptor CD4. This interaction induces a structural rearrangement creating a high affinity binding site for a chemokine coreceptor like CXCR4 and/or CCR5. Acts as a ligand for CD209/DC-SIGN and CLEC4M/DC-SIGNR, which are respectively found on dendritic cells (DCs), and on endothelial cells of liver sinusoids and lymph node sinuses. These interactions allow capture of viral particles at mucosal surfaces by these cells and subsequent transmission to permissive cells. HIV subverts the migration properties of dendritic cells to gain access to CD4+ T-cells in lymph nodes. Virus transmission to permissive T-cells occurs either in trans (without DCs infection, through viral capture and transmission), or in cis (following DCs productive infection, through the usual CD4-gp120 interaction), thereby inducing a robust infection. In trans infection, bound virions remain infectious over days and it is proposed that they are not degraded, but protected in non-lysosomal acidic organelles within the DCs close to the cell membrane thus contributing to the viral infectious potential during DCs' migration from the periphery to the lymphoid tissues. On arrival at lymphoid tissues, intact virions recycle back to DCs' cell surface allowing virus transmission to CD4+ T-cells.</text>
</comment>
<evidence type="ECO:0000256" key="12">
    <source>
        <dbReference type="ARBA" id="ARBA00022595"/>
    </source>
</evidence>
<comment type="subcellular location">
    <subcellularLocation>
        <location evidence="3">Host cell membrane</location>
        <topology evidence="3">Peripheral membrane protein</topology>
    </subcellularLocation>
    <subcellularLocation>
        <location evidence="1">Host cell membrane</location>
        <topology evidence="1">Single-pass type I membrane protein</topology>
    </subcellularLocation>
    <subcellularLocation>
        <location evidence="2">Host endosome membrane</location>
        <topology evidence="2">Peripheral membrane protein</topology>
    </subcellularLocation>
    <subcellularLocation>
        <location evidence="5">Host endosome membrane</location>
        <topology evidence="5">Single-pass type I membrane protein</topology>
    </subcellularLocation>
    <subcellularLocation>
        <location evidence="6">Virion membrane</location>
        <topology evidence="6">Peripheral membrane protein</topology>
    </subcellularLocation>
    <subcellularLocation>
        <location evidence="4">Virion membrane</location>
        <topology evidence="4">Single-pass type I membrane protein</topology>
    </subcellularLocation>
</comment>
<keyword evidence="24 32" id="KW-0175">Coiled coil</keyword>
<evidence type="ECO:0000256" key="8">
    <source>
        <dbReference type="ARBA" id="ARBA00022510"/>
    </source>
</evidence>
<evidence type="ECO:0000256" key="31">
    <source>
        <dbReference type="ARBA" id="ARBA00023296"/>
    </source>
</evidence>
<dbReference type="FunFam" id="2.170.40.20:FF:000003">
    <property type="entry name" value="Envelope glycoprotein gp160"/>
    <property type="match status" value="1"/>
</dbReference>
<evidence type="ECO:0000256" key="7">
    <source>
        <dbReference type="ARBA" id="ARBA00022506"/>
    </source>
</evidence>
<keyword evidence="22 32" id="KW-1133">Transmembrane helix</keyword>
<feature type="region of interest" description="CD4-binding loop" evidence="32">
    <location>
        <begin position="358"/>
        <end position="368"/>
    </location>
</feature>
<feature type="transmembrane region" description="Helical" evidence="33">
    <location>
        <begin position="502"/>
        <end position="525"/>
    </location>
</feature>
<comment type="miscellaneous">
    <text evidence="32">HIV-1 lineages are divided in three main groups, M (for Major), O (for Outlier), and N (for New, or Non-M, Non-O). The vast majority of strains found worldwide belong to the group M. Group O seems to be endemic to and largely confined to Cameroon and neighboring countries in West Central Africa, where these viruses represent a small minority of HIV-1 strains. The group N is represented by a limited number of isolates from Cameroonian persons. The group M is further subdivided in 9 clades or subtypes (A to D, F to H, J and K).</text>
</comment>
<keyword evidence="30 32" id="KW-0449">Lipoprotein</keyword>
<evidence type="ECO:0000256" key="28">
    <source>
        <dbReference type="ARBA" id="ARBA00023180"/>
    </source>
</evidence>
<feature type="domain" description="Retroviral envelope protein GP41-like" evidence="36">
    <location>
        <begin position="520"/>
        <end position="710"/>
    </location>
</feature>
<keyword evidence="28 32" id="KW-0325">Glycoprotein</keyword>
<keyword evidence="16 32" id="KW-0732">Signal</keyword>
<evidence type="ECO:0000256" key="34">
    <source>
        <dbReference type="SAM" id="MobiDB-lite"/>
    </source>
</evidence>
<evidence type="ECO:0000256" key="26">
    <source>
        <dbReference type="ARBA" id="ARBA00023139"/>
    </source>
</evidence>
<feature type="region of interest" description="Fusion peptide" evidence="32">
    <location>
        <begin position="502"/>
        <end position="522"/>
    </location>
</feature>
<keyword evidence="18 32" id="KW-0946">Virion</keyword>
<dbReference type="GO" id="GO:0016020">
    <property type="term" value="C:membrane"/>
    <property type="evidence" value="ECO:0007669"/>
    <property type="project" value="UniProtKB-UniRule"/>
</dbReference>
<dbReference type="SUPFAM" id="SSF58069">
    <property type="entry name" value="Virus ectodomain"/>
    <property type="match status" value="1"/>
</dbReference>
<evidence type="ECO:0000256" key="3">
    <source>
        <dbReference type="ARBA" id="ARBA00004505"/>
    </source>
</evidence>
<keyword evidence="14 32" id="KW-0812">Transmembrane</keyword>
<dbReference type="FunFam" id="1.10.287.210:FF:000001">
    <property type="entry name" value="Envelope glycoprotein gp160"/>
    <property type="match status" value="1"/>
</dbReference>
<evidence type="ECO:0000259" key="36">
    <source>
        <dbReference type="Pfam" id="PF00517"/>
    </source>
</evidence>
<feature type="chain" id="PRO_5023539461" description="Envelope glycoprotein gp160" evidence="32">
    <location>
        <begin position="32"/>
        <end position="830"/>
    </location>
</feature>
<keyword evidence="27 32" id="KW-1015">Disulfide bond</keyword>
<keyword evidence="15 32" id="KW-0053">Apoptosis</keyword>
<keyword evidence="12 32" id="KW-1162">Viral penetration into host cytoplasm</keyword>
<dbReference type="GO" id="GO:0019064">
    <property type="term" value="P:fusion of virus membrane with host plasma membrane"/>
    <property type="evidence" value="ECO:0007669"/>
    <property type="project" value="UniProtKB-UniRule"/>
</dbReference>
<keyword evidence="7 32" id="KW-1168">Fusion of virus membrane with host membrane</keyword>
<comment type="miscellaneous">
    <text evidence="32">Inhibitors targeting HIV-1 viral envelope proteins are used as antiretroviral drugs. Attachment of virions to the cell surface via non-specific interactions and CD4 binding can be blocked by inhibitors that include cyanovirin-N, cyclotriazadisulfonamide analogs, PRO 2000, TNX 355 and PRO 542. In addition, BMS 806 can block CD4-induced conformational changes. Env interactions with the coreceptor molecules can be targeted by CCR5 antagonists including SCH-D, maraviroc (UK 427857) and aplaviroc (GW 873140), and the CXCR4 antagonist AMD 070. Fusion of viral and cellular membranes can be inhibited by peptides such as enfuvirtide and tifuvirtide (T 1249). Resistance to inhibitors associated with mutations in Env are observed. Most of the time, single mutations confer only a modest reduction in drug susceptibility. Combination of several mutations is usually required to develop a high-level drug resistance.</text>
</comment>
<dbReference type="GO" id="GO:0044175">
    <property type="term" value="C:host cell endosome membrane"/>
    <property type="evidence" value="ECO:0007669"/>
    <property type="project" value="UniProtKB-SubCell"/>
</dbReference>
<evidence type="ECO:0000256" key="16">
    <source>
        <dbReference type="ARBA" id="ARBA00022729"/>
    </source>
</evidence>
<feature type="disulfide bond" evidence="32">
    <location>
        <begin position="215"/>
        <end position="244"/>
    </location>
</feature>
<comment type="function">
    <text evidence="32">Transmembrane protein gp41: Acts as a class I viral fusion protein. Under the current model, the protein has at least 3 conformational states: pre-fusion native state, pre-hairpin intermediate state, and post-fusion hairpin state. During fusion of viral and target intracellular membranes, the coiled coil regions (heptad repeats) assume a trimer-of-hairpins structure, positioning the fusion peptide in close proximity to the C-terminal region of the ectodomain. The formation of this structure appears to drive apposition and subsequent fusion of viral and target cell membranes. Complete fusion occurs in host cell endosomes and is dynamin-dependent, however some lipid transfer might occur at the plasma membrane. The virus undergoes clathrin-dependent internalization long before endosomal fusion, thus minimizing the surface exposure of conserved viral epitopes during fusion and reducing the efficacy of inhibitors targeting these epitopes. Membranes fusion leads to delivery of the nucleocapsid into the cytoplasm.</text>
</comment>
<feature type="topological domain" description="Cytoplasmic" evidence="32">
    <location>
        <begin position="696"/>
        <end position="830"/>
    </location>
</feature>
<dbReference type="GO" id="GO:0019062">
    <property type="term" value="P:virion attachment to host cell"/>
    <property type="evidence" value="ECO:0007669"/>
    <property type="project" value="UniProtKB-UniRule"/>
</dbReference>
<evidence type="ECO:0000256" key="14">
    <source>
        <dbReference type="ARBA" id="ARBA00022692"/>
    </source>
</evidence>
<feature type="disulfide bond" evidence="32">
    <location>
        <begin position="588"/>
        <end position="594"/>
    </location>
</feature>
<comment type="PTM">
    <text evidence="32">Palmitoylation of the transmembrane protein and of Env polyprotein (prior to its proteolytic cleavage) is essential for their association with host cell membrane lipid rafts. Palmitoylation is therefore required for envelope trafficking to classical lipid rafts, but not for viral replication.</text>
</comment>
<feature type="disulfide bond" evidence="32">
    <location>
        <begin position="225"/>
        <end position="236"/>
    </location>
</feature>
<evidence type="ECO:0000256" key="15">
    <source>
        <dbReference type="ARBA" id="ARBA00022703"/>
    </source>
</evidence>
<comment type="PTM">
    <text evidence="32">Highly glycosylated by host. The high number of glycan on the protein is reffered to as 'glycan shield' because it contributes to hide protein sequence from adaptive immune system.</text>
</comment>
<evidence type="ECO:0000256" key="21">
    <source>
        <dbReference type="ARBA" id="ARBA00022890"/>
    </source>
</evidence>
<comment type="domain">
    <text evidence="32">The membrane proximal external region (MPER) present in gp41 is a tryptophan-rich region recognized by the antibodies 2F5, Z13, and 4E10. MPER seems to play a role in fusion.</text>
</comment>
<dbReference type="GO" id="GO:0052031">
    <property type="term" value="P:symbiont-mediated perturbation of host defense response"/>
    <property type="evidence" value="ECO:0007669"/>
    <property type="project" value="UniProtKB-UniRule"/>
</dbReference>
<dbReference type="HAMAP" id="MF_04083">
    <property type="entry name" value="HIV_ENV"/>
    <property type="match status" value="1"/>
</dbReference>
<reference evidence="37" key="1">
    <citation type="submission" date="2013-10" db="EMBL/GenBank/DDBJ databases">
        <title>Epidemiology of HIV-1 subtypes among men who have sex with men in Cape Town, South Africa.</title>
        <authorList>
            <person name="Rademeyer C."/>
            <person name="Middelkoop K."/>
            <person name="Brown B."/>
            <person name="Cashmore T.J."/>
            <person name="Marais J."/>
            <person name="Scheibe A."/>
            <person name="Bandawe G."/>
            <person name="Myer L."/>
            <person name="Williamson C."/>
            <person name="Bekker L.-G."/>
        </authorList>
    </citation>
    <scope>NUCLEOTIDE SEQUENCE</scope>
    <source>
        <strain evidence="37">MSM207</strain>
    </source>
</reference>
<comment type="domain">
    <text evidence="32">Some of the most genetically diverse regions of the viral genome are present in Env. They are called variable regions 1 through 5 (V1 through V5). Coreceptor usage of gp120 is determined mainly by the primary structure of the third variable region (V3) in the outer domain of gp120. The sequence of V3 determines which coreceptor, CCR5 and/or CXCR4 (corresponding to R5/macrophage, X4/T cell and R5X4/T cell and macrophage tropism), is used to trigger the fusion potential of the Env complex, and hence which cells the virus can infect. Binding to CCR5 involves a region adjacent in addition to V3.</text>
</comment>
<feature type="domain" description="Human immunodeficiency virus 1 envelope glycoprotein Gp120" evidence="35">
    <location>
        <begin position="146"/>
        <end position="501"/>
    </location>
</feature>
<evidence type="ECO:0000256" key="5">
    <source>
        <dbReference type="ARBA" id="ARBA00004578"/>
    </source>
</evidence>
<dbReference type="GO" id="GO:1903908">
    <property type="term" value="P:positive regulation of plasma membrane raft polarization"/>
    <property type="evidence" value="ECO:0007669"/>
    <property type="project" value="UniProtKB-UniRule"/>
</dbReference>
<dbReference type="InterPro" id="IPR036377">
    <property type="entry name" value="Gp120_core_sf"/>
</dbReference>
<feature type="lipid moiety-binding region" description="S-palmitoyl cysteine; by host" evidence="32">
    <location>
        <position position="754"/>
    </location>
</feature>
<dbReference type="GO" id="GO:0055036">
    <property type="term" value="C:virion membrane"/>
    <property type="evidence" value="ECO:0007669"/>
    <property type="project" value="UniProtKB-SubCell"/>
</dbReference>
<keyword evidence="26 32" id="KW-0564">Palmitate</keyword>
<accession>U6BRF6</accession>
<evidence type="ECO:0000256" key="27">
    <source>
        <dbReference type="ARBA" id="ARBA00023157"/>
    </source>
</evidence>
<dbReference type="EMBL" id="KF725950">
    <property type="protein sequence ID" value="AHA39579.1"/>
    <property type="molecule type" value="Genomic_RNA"/>
</dbReference>
<comment type="subcellular location">
    <molecule>Surface protein gp120</molecule>
    <subcellularLocation>
        <location evidence="32">Virion membrane</location>
        <topology evidence="32">Peripheral membrane protein</topology>
    </subcellularLocation>
    <subcellularLocation>
        <location evidence="32">Host cell membrane</location>
        <topology evidence="32">Peripheral membrane protein</topology>
    </subcellularLocation>
    <subcellularLocation>
        <location evidence="32">Host endosome membrane</location>
        <topology evidence="32">Single-pass type I membrane protein</topology>
    </subcellularLocation>
    <text evidence="32">The surface protein is not anchored to the viral envelope, but associates with the extravirion surface through its binding to TM. It is probably concentrated at the site of budding and incorporated into the virions possibly by contacts between the cytoplasmic tail of Env and the N-terminus of Gag.</text>
</comment>
<evidence type="ECO:0000256" key="20">
    <source>
        <dbReference type="ARBA" id="ARBA00022879"/>
    </source>
</evidence>
<protein>
    <recommendedName>
        <fullName evidence="32">Envelope glycoprotein gp160</fullName>
    </recommendedName>
    <alternativeName>
        <fullName evidence="32">Env polyprotein</fullName>
    </alternativeName>
    <component>
        <recommendedName>
            <fullName evidence="32">Surface protein gp120</fullName>
            <shortName evidence="32">SU</shortName>
        </recommendedName>
        <alternativeName>
            <fullName evidence="32">Glycoprotein 120</fullName>
            <shortName evidence="32">gp120</shortName>
        </alternativeName>
    </component>
    <component>
        <recommendedName>
            <fullName evidence="32">Transmembrane protein gp41</fullName>
            <shortName evidence="32">TM</shortName>
        </recommendedName>
        <alternativeName>
            <fullName evidence="32">Glycoprotein 41</fullName>
            <shortName evidence="32">gp41</shortName>
        </alternativeName>
    </component>
</protein>
<keyword evidence="11 32" id="KW-0945">Host-virus interaction</keyword>
<dbReference type="Pfam" id="PF00516">
    <property type="entry name" value="GP120"/>
    <property type="match status" value="2"/>
</dbReference>
<evidence type="ECO:0000256" key="11">
    <source>
        <dbReference type="ARBA" id="ARBA00022581"/>
    </source>
</evidence>
<gene>
    <name evidence="32 37" type="primary">env</name>
</gene>
<dbReference type="GO" id="GO:0075512">
    <property type="term" value="P:clathrin-dependent endocytosis of virus by host cell"/>
    <property type="evidence" value="ECO:0007669"/>
    <property type="project" value="UniProtKB-UniRule"/>
</dbReference>
<dbReference type="InterPro" id="IPR000777">
    <property type="entry name" value="HIV1_Gp120"/>
</dbReference>
<evidence type="ECO:0000256" key="30">
    <source>
        <dbReference type="ARBA" id="ARBA00023288"/>
    </source>
</evidence>
<dbReference type="Pfam" id="PF00517">
    <property type="entry name" value="GP41"/>
    <property type="match status" value="1"/>
</dbReference>
<keyword evidence="29 32" id="KW-0899">Viral immunoevasion</keyword>
<comment type="domain">
    <text evidence="32">The CD4-binding region is targeted by the antibody b12.</text>
</comment>
<comment type="subunit">
    <text evidence="32">The mature envelope protein (Env) consists of a homotrimer of non-covalently associated gp120-gp41 heterodimers. The resulting complex protrudes from the virus surface as a spike. There seems to be as few as 10 spikes on the average virion. Surface protein gp120 interacts with host CD4, CCR5 and CXCR4. Gp120 also interacts with the C-type lectins CD209/DC-SIGN and CLEC4M/DC-SIGNR (collectively referred to as DC-SIGN(R)). Gp120 and gp41 interact with GalCer. Gp120 interacts with host ITGA4/ITGB7 complex; on CD4+ T-cells, this interaction results in rapid activation of integrin ITGAL/LFA-1, which facilitates efficient cell-to-cell spreading of HIV-1. Gp120 interacts with cell-associated heparan sulfate; this interaction increases virus infectivity on permissive cells and may be involved in infection of CD4- cells.</text>
</comment>
<evidence type="ECO:0000256" key="4">
    <source>
        <dbReference type="ARBA" id="ARBA00004563"/>
    </source>
</evidence>
<keyword evidence="10 32" id="KW-1165">Clathrin-mediated endocytosis of virus by host</keyword>
<evidence type="ECO:0000256" key="24">
    <source>
        <dbReference type="ARBA" id="ARBA00023054"/>
    </source>
</evidence>
<evidence type="ECO:0000256" key="22">
    <source>
        <dbReference type="ARBA" id="ARBA00022989"/>
    </source>
</evidence>
<feature type="short sequence motif" description="YXXL motif; contains endocytosis signal" evidence="32">
    <location>
        <begin position="702"/>
        <end position="705"/>
    </location>
</feature>
<feature type="region of interest" description="MPER; binding to GalCer" evidence="32">
    <location>
        <begin position="652"/>
        <end position="673"/>
    </location>
</feature>
<evidence type="ECO:0000256" key="2">
    <source>
        <dbReference type="ARBA" id="ARBA00004433"/>
    </source>
</evidence>
<keyword evidence="23 32" id="KW-1039">Host endosome</keyword>
<keyword evidence="17 32" id="KW-1161">Viral attachment to host cell</keyword>
<organismHost>
    <name type="scientific">Homo sapiens</name>
    <name type="common">Human</name>
    <dbReference type="NCBI Taxonomy" id="9606"/>
</organismHost>
<keyword evidence="21 32" id="KW-1164">Virus endocytosis by host</keyword>
<comment type="subcellular location">
    <molecule>Transmembrane protein gp41</molecule>
    <subcellularLocation>
        <location evidence="32">Virion membrane</location>
        <topology evidence="32">Single-pass type I membrane protein</topology>
    </subcellularLocation>
    <subcellularLocation>
        <location evidence="32">Host cell membrane</location>
        <topology evidence="32">Single-pass type I membrane protein</topology>
    </subcellularLocation>
    <subcellularLocation>
        <location evidence="32">Host endosome membrane</location>
        <topology evidence="32">Single-pass type I membrane protein</topology>
    </subcellularLocation>
    <text evidence="32">It is probably concentrated at the site of budding and incorporated into the virions possibly by contacts between the cytoplasmic tail of Env and the N-terminus of Gag.</text>
</comment>
<evidence type="ECO:0000259" key="35">
    <source>
        <dbReference type="Pfam" id="PF00516"/>
    </source>
</evidence>
<feature type="region of interest" description="Immunosuppression" evidence="32">
    <location>
        <begin position="564"/>
        <end position="582"/>
    </location>
</feature>
<dbReference type="SUPFAM" id="SSF56502">
    <property type="entry name" value="gp120 core"/>
    <property type="match status" value="2"/>
</dbReference>
<comment type="domain">
    <text evidence="32">The YXXL motif is involved in determining the exact site of viral release at the surface of infected mononuclear cells and promotes endocytosis. YXXL and di-leucine endocytosis motifs interact directly or indirectly with the clathrin adapter complexes, opperate independently, and their activities are not additive.</text>
</comment>
<dbReference type="CDD" id="cd09909">
    <property type="entry name" value="HIV-1-like_HR1-HR2"/>
    <property type="match status" value="1"/>
</dbReference>
<evidence type="ECO:0000256" key="6">
    <source>
        <dbReference type="ARBA" id="ARBA00004650"/>
    </source>
</evidence>
<comment type="domain">
    <text evidence="32 33">The 17 amino acids long immunosuppressive region is present in many retroviral envelope proteins. Synthetic peptides derived from this relatively conserved sequence inhibit immune function in vitro and in vivo.</text>
</comment>
<feature type="transmembrane region" description="Helical" evidence="33">
    <location>
        <begin position="668"/>
        <end position="695"/>
    </location>
</feature>